<gene>
    <name evidence="5" type="ORF">ACFFHF_08720</name>
</gene>
<accession>A0ABV6KPZ3</accession>
<evidence type="ECO:0000259" key="4">
    <source>
        <dbReference type="Pfam" id="PF00496"/>
    </source>
</evidence>
<organism evidence="5 6">
    <name type="scientific">Robertmurraya beringensis</name>
    <dbReference type="NCBI Taxonomy" id="641660"/>
    <lineage>
        <taxon>Bacteria</taxon>
        <taxon>Bacillati</taxon>
        <taxon>Bacillota</taxon>
        <taxon>Bacilli</taxon>
        <taxon>Bacillales</taxon>
        <taxon>Bacillaceae</taxon>
        <taxon>Robertmurraya</taxon>
    </lineage>
</organism>
<keyword evidence="2" id="KW-0813">Transport</keyword>
<evidence type="ECO:0000256" key="3">
    <source>
        <dbReference type="ARBA" id="ARBA00022729"/>
    </source>
</evidence>
<keyword evidence="6" id="KW-1185">Reference proteome</keyword>
<name>A0ABV6KPZ3_9BACI</name>
<protein>
    <submittedName>
        <fullName evidence="5">ABC transporter substrate-binding protein</fullName>
    </submittedName>
</protein>
<sequence>MAKRLMVLVVLLFGLVVFLGACSSKENASSDSKSGDATGDKSGGSLTFGLAAEPTTMDPYIQNGTHGRTVKFAIFRGLYNYNEKGELEAELAESYTTNDELTQYTFKLRDAKFHNGDPVNAEDVKYTYERILAPDSKATFKTELSIISSIEVIDEKTISFNLSEPSAPFIHYTALPESVVVSKSYTEENGEDIATKPMGAGPFKFVSWAQGSNIIVEKFDDYYKEGKPYLDEIKFQFYTDENTRVNALRAGDVTLIENVPWKDTESIGQMENLKLESANGPFMALQFNTDYEPFNNPKVRQAIAYGIDRKAILNTAFSGRGEAIYGMAILEGYMGYDEKFTKYFKHDVEKAKELLAEAGYPNGFKAKLLSTSQYGMHEQTAVAVQSELKKIGIEVELELPDWATRINKNVQGDYQFLVAGTSGDITDGDWMSNFYQGGPARLNNSANFDDEQINSLLAQGKKEKDPAKREEIYQQLIERAMELSPFVYLNWREQSYGMQKNVDGFVNLDGFLSFQSGLTLEDTYLND</sequence>
<evidence type="ECO:0000313" key="6">
    <source>
        <dbReference type="Proteomes" id="UP001589738"/>
    </source>
</evidence>
<dbReference type="InterPro" id="IPR030678">
    <property type="entry name" value="Peptide/Ni-bd"/>
</dbReference>
<dbReference type="Gene3D" id="3.10.105.10">
    <property type="entry name" value="Dipeptide-binding Protein, Domain 3"/>
    <property type="match status" value="1"/>
</dbReference>
<reference evidence="5 6" key="1">
    <citation type="submission" date="2024-09" db="EMBL/GenBank/DDBJ databases">
        <authorList>
            <person name="Sun Q."/>
            <person name="Mori K."/>
        </authorList>
    </citation>
    <scope>NUCLEOTIDE SEQUENCE [LARGE SCALE GENOMIC DNA]</scope>
    <source>
        <strain evidence="5 6">CGMCC 1.9126</strain>
    </source>
</reference>
<evidence type="ECO:0000256" key="1">
    <source>
        <dbReference type="ARBA" id="ARBA00005695"/>
    </source>
</evidence>
<evidence type="ECO:0000256" key="2">
    <source>
        <dbReference type="ARBA" id="ARBA00022448"/>
    </source>
</evidence>
<dbReference type="Gene3D" id="3.90.76.10">
    <property type="entry name" value="Dipeptide-binding Protein, Domain 1"/>
    <property type="match status" value="1"/>
</dbReference>
<dbReference type="CDD" id="cd08516">
    <property type="entry name" value="PBP2_NikA_DppA_OppA_like_11"/>
    <property type="match status" value="1"/>
</dbReference>
<dbReference type="PIRSF" id="PIRSF002741">
    <property type="entry name" value="MppA"/>
    <property type="match status" value="1"/>
</dbReference>
<dbReference type="EMBL" id="JBHLUU010000025">
    <property type="protein sequence ID" value="MFC0475334.1"/>
    <property type="molecule type" value="Genomic_DNA"/>
</dbReference>
<feature type="domain" description="Solute-binding protein family 5" evidence="4">
    <location>
        <begin position="87"/>
        <end position="437"/>
    </location>
</feature>
<dbReference type="Gene3D" id="3.40.190.10">
    <property type="entry name" value="Periplasmic binding protein-like II"/>
    <property type="match status" value="1"/>
</dbReference>
<dbReference type="PANTHER" id="PTHR30290:SF9">
    <property type="entry name" value="OLIGOPEPTIDE-BINDING PROTEIN APPA"/>
    <property type="match status" value="1"/>
</dbReference>
<dbReference type="RefSeq" id="WP_377057890.1">
    <property type="nucleotide sequence ID" value="NZ_JBHLUU010000025.1"/>
</dbReference>
<evidence type="ECO:0000313" key="5">
    <source>
        <dbReference type="EMBL" id="MFC0475334.1"/>
    </source>
</evidence>
<proteinExistence type="inferred from homology"/>
<dbReference type="Proteomes" id="UP001589738">
    <property type="component" value="Unassembled WGS sequence"/>
</dbReference>
<dbReference type="PANTHER" id="PTHR30290">
    <property type="entry name" value="PERIPLASMIC BINDING COMPONENT OF ABC TRANSPORTER"/>
    <property type="match status" value="1"/>
</dbReference>
<comment type="caution">
    <text evidence="5">The sequence shown here is derived from an EMBL/GenBank/DDBJ whole genome shotgun (WGS) entry which is preliminary data.</text>
</comment>
<dbReference type="Pfam" id="PF00496">
    <property type="entry name" value="SBP_bac_5"/>
    <property type="match status" value="1"/>
</dbReference>
<keyword evidence="3" id="KW-0732">Signal</keyword>
<dbReference type="SUPFAM" id="SSF53850">
    <property type="entry name" value="Periplasmic binding protein-like II"/>
    <property type="match status" value="1"/>
</dbReference>
<dbReference type="InterPro" id="IPR000914">
    <property type="entry name" value="SBP_5_dom"/>
</dbReference>
<comment type="similarity">
    <text evidence="1">Belongs to the bacterial solute-binding protein 5 family.</text>
</comment>
<dbReference type="InterPro" id="IPR039424">
    <property type="entry name" value="SBP_5"/>
</dbReference>
<dbReference type="PROSITE" id="PS51257">
    <property type="entry name" value="PROKAR_LIPOPROTEIN"/>
    <property type="match status" value="1"/>
</dbReference>